<protein>
    <recommendedName>
        <fullName evidence="1">MOSC domain-containing protein</fullName>
    </recommendedName>
</protein>
<organism evidence="2">
    <name type="scientific">marine metagenome</name>
    <dbReference type="NCBI Taxonomy" id="408172"/>
    <lineage>
        <taxon>unclassified sequences</taxon>
        <taxon>metagenomes</taxon>
        <taxon>ecological metagenomes</taxon>
    </lineage>
</organism>
<dbReference type="PANTHER" id="PTHR30212:SF2">
    <property type="entry name" value="PROTEIN YIIM"/>
    <property type="match status" value="1"/>
</dbReference>
<dbReference type="EMBL" id="UINC01010275">
    <property type="protein sequence ID" value="SVA45778.1"/>
    <property type="molecule type" value="Genomic_DNA"/>
</dbReference>
<dbReference type="PANTHER" id="PTHR30212">
    <property type="entry name" value="PROTEIN YIIM"/>
    <property type="match status" value="1"/>
</dbReference>
<dbReference type="SUPFAM" id="SSF50800">
    <property type="entry name" value="PK beta-barrel domain-like"/>
    <property type="match status" value="1"/>
</dbReference>
<dbReference type="InterPro" id="IPR011037">
    <property type="entry name" value="Pyrv_Knase-like_insert_dom_sf"/>
</dbReference>
<gene>
    <name evidence="2" type="ORF">METZ01_LOCUS98632</name>
</gene>
<dbReference type="PROSITE" id="PS51340">
    <property type="entry name" value="MOSC"/>
    <property type="match status" value="1"/>
</dbReference>
<dbReference type="InterPro" id="IPR005302">
    <property type="entry name" value="MoCF_Sase_C"/>
</dbReference>
<dbReference type="Gene3D" id="2.40.33.20">
    <property type="entry name" value="PK beta-barrel domain-like"/>
    <property type="match status" value="1"/>
</dbReference>
<dbReference type="GO" id="GO:0003824">
    <property type="term" value="F:catalytic activity"/>
    <property type="evidence" value="ECO:0007669"/>
    <property type="project" value="InterPro"/>
</dbReference>
<dbReference type="GO" id="GO:0030170">
    <property type="term" value="F:pyridoxal phosphate binding"/>
    <property type="evidence" value="ECO:0007669"/>
    <property type="project" value="InterPro"/>
</dbReference>
<dbReference type="Pfam" id="PF03473">
    <property type="entry name" value="MOSC"/>
    <property type="match status" value="1"/>
</dbReference>
<reference evidence="2" key="1">
    <citation type="submission" date="2018-05" db="EMBL/GenBank/DDBJ databases">
        <authorList>
            <person name="Lanie J.A."/>
            <person name="Ng W.-L."/>
            <person name="Kazmierczak K.M."/>
            <person name="Andrzejewski T.M."/>
            <person name="Davidsen T.M."/>
            <person name="Wayne K.J."/>
            <person name="Tettelin H."/>
            <person name="Glass J.I."/>
            <person name="Rusch D."/>
            <person name="Podicherti R."/>
            <person name="Tsui H.-C.T."/>
            <person name="Winkler M.E."/>
        </authorList>
    </citation>
    <scope>NUCLEOTIDE SEQUENCE</scope>
</reference>
<proteinExistence type="predicted"/>
<name>A0A381W1C1_9ZZZZ</name>
<evidence type="ECO:0000259" key="1">
    <source>
        <dbReference type="PROSITE" id="PS51340"/>
    </source>
</evidence>
<dbReference type="GO" id="GO:0030151">
    <property type="term" value="F:molybdenum ion binding"/>
    <property type="evidence" value="ECO:0007669"/>
    <property type="project" value="InterPro"/>
</dbReference>
<accession>A0A381W1C1</accession>
<dbReference type="InterPro" id="IPR052353">
    <property type="entry name" value="Benzoxazolinone_Detox_Enz"/>
</dbReference>
<evidence type="ECO:0000313" key="2">
    <source>
        <dbReference type="EMBL" id="SVA45778.1"/>
    </source>
</evidence>
<feature type="domain" description="MOSC" evidence="1">
    <location>
        <begin position="28"/>
        <end position="163"/>
    </location>
</feature>
<sequence length="207" mass="23223">MKVLSVNVGSLREMQRNGKKIKTGIFKRPIEGSIEVKQLGLEGDHQANNKLHGGIYKAICVYPSEYYDLWKEELEKPDLSFGDFGENLTTVGIAESDICLGDRLRIGSTEMIVTQPREPCITLNARLDKKDISKRIRKSGRSGFYLSVSREGMIKNGDYIEFLSKDQNGVSISEFNKIINGARGVGDIIERAQKIDGLPPRLRSQFL</sequence>
<dbReference type="AlphaFoldDB" id="A0A381W1C1"/>